<sequence length="184" mass="21207">MHNGFTRTLMPFLLIAPTALSAAIPVRQQWKVGEEREVDEGIYFRLLKVESGWRLWRIETRGSVECRAVKSARGQVHPFPIGAGAMFGFGEPYITIWKHRGELRYFWKGVDFENSMVQIRRQGAKFWDIDNGEQVFNDTNVVEVKIGSWEYPAVRVGYHETKGVMDFAGWSAMRMAVDECDEAR</sequence>
<dbReference type="AlphaFoldDB" id="A0A7Y9XV75"/>
<feature type="chain" id="PRO_5031048868" description="DUF1850 domain-containing protein" evidence="1">
    <location>
        <begin position="23"/>
        <end position="184"/>
    </location>
</feature>
<comment type="caution">
    <text evidence="2">The sequence shown here is derived from an EMBL/GenBank/DDBJ whole genome shotgun (WGS) entry which is preliminary data.</text>
</comment>
<feature type="signal peptide" evidence="1">
    <location>
        <begin position="1"/>
        <end position="22"/>
    </location>
</feature>
<dbReference type="RefSeq" id="WP_179407003.1">
    <property type="nucleotide sequence ID" value="NZ_BMGF01000002.1"/>
</dbReference>
<name>A0A7Y9XV75_9SPHN</name>
<organism evidence="2 3">
    <name type="scientific">Novosphingobium marinum</name>
    <dbReference type="NCBI Taxonomy" id="1514948"/>
    <lineage>
        <taxon>Bacteria</taxon>
        <taxon>Pseudomonadati</taxon>
        <taxon>Pseudomonadota</taxon>
        <taxon>Alphaproteobacteria</taxon>
        <taxon>Sphingomonadales</taxon>
        <taxon>Sphingomonadaceae</taxon>
        <taxon>Novosphingobium</taxon>
    </lineage>
</organism>
<dbReference type="EMBL" id="JACBZF010000002">
    <property type="protein sequence ID" value="NYH95127.1"/>
    <property type="molecule type" value="Genomic_DNA"/>
</dbReference>
<keyword evidence="3" id="KW-1185">Reference proteome</keyword>
<reference evidence="2 3" key="1">
    <citation type="submission" date="2020-07" db="EMBL/GenBank/DDBJ databases">
        <title>Genomic Encyclopedia of Type Strains, Phase IV (KMG-IV): sequencing the most valuable type-strain genomes for metagenomic binning, comparative biology and taxonomic classification.</title>
        <authorList>
            <person name="Goeker M."/>
        </authorList>
    </citation>
    <scope>NUCLEOTIDE SEQUENCE [LARGE SCALE GENOMIC DNA]</scope>
    <source>
        <strain evidence="2 3">DSM 29043</strain>
    </source>
</reference>
<proteinExistence type="predicted"/>
<evidence type="ECO:0000313" key="3">
    <source>
        <dbReference type="Proteomes" id="UP000522081"/>
    </source>
</evidence>
<accession>A0A7Y9XV75</accession>
<protein>
    <recommendedName>
        <fullName evidence="4">DUF1850 domain-containing protein</fullName>
    </recommendedName>
</protein>
<evidence type="ECO:0000256" key="1">
    <source>
        <dbReference type="SAM" id="SignalP"/>
    </source>
</evidence>
<gene>
    <name evidence="2" type="ORF">FHS75_001446</name>
</gene>
<keyword evidence="1" id="KW-0732">Signal</keyword>
<dbReference type="Proteomes" id="UP000522081">
    <property type="component" value="Unassembled WGS sequence"/>
</dbReference>
<evidence type="ECO:0000313" key="2">
    <source>
        <dbReference type="EMBL" id="NYH95127.1"/>
    </source>
</evidence>
<evidence type="ECO:0008006" key="4">
    <source>
        <dbReference type="Google" id="ProtNLM"/>
    </source>
</evidence>